<dbReference type="SUPFAM" id="SSF56645">
    <property type="entry name" value="Acyl-CoA dehydrogenase NM domain-like"/>
    <property type="match status" value="1"/>
</dbReference>
<evidence type="ECO:0000259" key="11">
    <source>
        <dbReference type="Pfam" id="PF00441"/>
    </source>
</evidence>
<feature type="domain" description="Acetyl-CoA dehydrogenase-like C-terminal" evidence="14">
    <location>
        <begin position="466"/>
        <end position="591"/>
    </location>
</feature>
<dbReference type="InterPro" id="IPR046373">
    <property type="entry name" value="Acyl-CoA_Oxase/DH_mid-dom_sf"/>
</dbReference>
<dbReference type="Gene3D" id="1.20.140.10">
    <property type="entry name" value="Butyryl-CoA Dehydrogenase, subunit A, domain 3"/>
    <property type="match status" value="1"/>
</dbReference>
<dbReference type="Pfam" id="PF02770">
    <property type="entry name" value="Acyl-CoA_dh_M"/>
    <property type="match status" value="1"/>
</dbReference>
<dbReference type="RefSeq" id="WP_183616459.1">
    <property type="nucleotide sequence ID" value="NZ_JACIDY010000002.1"/>
</dbReference>
<evidence type="ECO:0000256" key="1">
    <source>
        <dbReference type="ARBA" id="ARBA00001974"/>
    </source>
</evidence>
<evidence type="ECO:0000259" key="14">
    <source>
        <dbReference type="Pfam" id="PF12806"/>
    </source>
</evidence>
<dbReference type="Gene3D" id="2.40.110.10">
    <property type="entry name" value="Butyryl-CoA Dehydrogenase, subunit A, domain 2"/>
    <property type="match status" value="1"/>
</dbReference>
<dbReference type="InterPro" id="IPR009100">
    <property type="entry name" value="AcylCoA_DH/oxidase_NM_dom_sf"/>
</dbReference>
<dbReference type="SUPFAM" id="SSF47203">
    <property type="entry name" value="Acyl-CoA dehydrogenase C-terminal domain-like"/>
    <property type="match status" value="1"/>
</dbReference>
<dbReference type="InterPro" id="IPR037069">
    <property type="entry name" value="AcylCoA_DH/ox_N_sf"/>
</dbReference>
<dbReference type="InterPro" id="IPR036250">
    <property type="entry name" value="AcylCo_DH-like_C"/>
</dbReference>
<organism evidence="15 16">
    <name type="scientific">Novosphingobium fluoreni</name>
    <dbReference type="NCBI Taxonomy" id="1391222"/>
    <lineage>
        <taxon>Bacteria</taxon>
        <taxon>Pseudomonadati</taxon>
        <taxon>Pseudomonadota</taxon>
        <taxon>Alphaproteobacteria</taxon>
        <taxon>Sphingomonadales</taxon>
        <taxon>Sphingomonadaceae</taxon>
        <taxon>Novosphingobium</taxon>
    </lineage>
</organism>
<evidence type="ECO:0000259" key="13">
    <source>
        <dbReference type="Pfam" id="PF02771"/>
    </source>
</evidence>
<accession>A0A7W6C0C7</accession>
<comment type="cofactor">
    <cofactor evidence="1 10">
        <name>FAD</name>
        <dbReference type="ChEBI" id="CHEBI:57692"/>
    </cofactor>
</comment>
<gene>
    <name evidence="15" type="ORF">GGR39_001440</name>
</gene>
<comment type="caution">
    <text evidence="15">The sequence shown here is derived from an EMBL/GenBank/DDBJ whole genome shotgun (WGS) entry which is preliminary data.</text>
</comment>
<evidence type="ECO:0000259" key="12">
    <source>
        <dbReference type="Pfam" id="PF02770"/>
    </source>
</evidence>
<evidence type="ECO:0000256" key="2">
    <source>
        <dbReference type="ARBA" id="ARBA00009347"/>
    </source>
</evidence>
<dbReference type="InterPro" id="IPR013786">
    <property type="entry name" value="AcylCoA_DH/ox_N"/>
</dbReference>
<dbReference type="InterPro" id="IPR006091">
    <property type="entry name" value="Acyl-CoA_Oxase/DH_mid-dom"/>
</dbReference>
<dbReference type="Pfam" id="PF12806">
    <property type="entry name" value="Acyl-CoA_dh_C"/>
    <property type="match status" value="1"/>
</dbReference>
<keyword evidence="16" id="KW-1185">Reference proteome</keyword>
<evidence type="ECO:0000313" key="16">
    <source>
        <dbReference type="Proteomes" id="UP000561459"/>
    </source>
</evidence>
<evidence type="ECO:0000256" key="7">
    <source>
        <dbReference type="ARBA" id="ARBA00058683"/>
    </source>
</evidence>
<reference evidence="15 16" key="1">
    <citation type="submission" date="2020-08" db="EMBL/GenBank/DDBJ databases">
        <title>Genomic Encyclopedia of Type Strains, Phase IV (KMG-IV): sequencing the most valuable type-strain genomes for metagenomic binning, comparative biology and taxonomic classification.</title>
        <authorList>
            <person name="Goeker M."/>
        </authorList>
    </citation>
    <scope>NUCLEOTIDE SEQUENCE [LARGE SCALE GENOMIC DNA]</scope>
    <source>
        <strain evidence="15 16">DSM 27568</strain>
    </source>
</reference>
<comment type="catalytic activity">
    <reaction evidence="6">
        <text>3-(methylsulfanyl)propanoyl-CoA + oxidized [electron-transfer flavoprotein] + H(+) = 3-(methylsulfanyl)acryloyl-CoA + reduced [electron-transfer flavoprotein]</text>
        <dbReference type="Rhea" id="RHEA:52612"/>
        <dbReference type="Rhea" id="RHEA-COMP:10685"/>
        <dbReference type="Rhea" id="RHEA-COMP:10686"/>
        <dbReference type="ChEBI" id="CHEBI:15378"/>
        <dbReference type="ChEBI" id="CHEBI:57692"/>
        <dbReference type="ChEBI" id="CHEBI:58307"/>
        <dbReference type="ChEBI" id="CHEBI:82815"/>
        <dbReference type="ChEBI" id="CHEBI:84994"/>
        <dbReference type="EC" id="1.3.99.41"/>
    </reaction>
    <physiologicalReaction direction="left-to-right" evidence="6">
        <dbReference type="Rhea" id="RHEA:52613"/>
    </physiologicalReaction>
</comment>
<protein>
    <recommendedName>
        <fullName evidence="9">3-methylmercaptopropionyl-CoA dehydrogenase</fullName>
        <ecNumber evidence="8">1.3.99.41</ecNumber>
    </recommendedName>
</protein>
<comment type="function">
    <text evidence="7">Involved in the assimilation of dimethylsulphoniopropionate (DMSP), an important compound in the fixation of carbon in marine phytoplankton, by mediating the conversion of 3-(methylthio)propanoyl-CoA (MMPA-CoA) to 3-(methylthio)acryloyl-CoA (MTA-CoA).</text>
</comment>
<comment type="similarity">
    <text evidence="2 10">Belongs to the acyl-CoA dehydrogenase family.</text>
</comment>
<feature type="domain" description="Acyl-CoA dehydrogenase/oxidase C-terminal" evidence="11">
    <location>
        <begin position="282"/>
        <end position="450"/>
    </location>
</feature>
<name>A0A7W6C0C7_9SPHN</name>
<dbReference type="GO" id="GO:0016627">
    <property type="term" value="F:oxidoreductase activity, acting on the CH-CH group of donors"/>
    <property type="evidence" value="ECO:0007669"/>
    <property type="project" value="InterPro"/>
</dbReference>
<evidence type="ECO:0000313" key="15">
    <source>
        <dbReference type="EMBL" id="MBB3939800.1"/>
    </source>
</evidence>
<keyword evidence="4 10" id="KW-0274">FAD</keyword>
<evidence type="ECO:0000256" key="9">
    <source>
        <dbReference type="ARBA" id="ARBA00069043"/>
    </source>
</evidence>
<dbReference type="Proteomes" id="UP000561459">
    <property type="component" value="Unassembled WGS sequence"/>
</dbReference>
<evidence type="ECO:0000256" key="8">
    <source>
        <dbReference type="ARBA" id="ARBA00066694"/>
    </source>
</evidence>
<dbReference type="GO" id="GO:0050660">
    <property type="term" value="F:flavin adenine dinucleotide binding"/>
    <property type="evidence" value="ECO:0007669"/>
    <property type="project" value="InterPro"/>
</dbReference>
<dbReference type="PANTHER" id="PTHR42803:SF1">
    <property type="entry name" value="BROAD-SPECIFICITY LINEAR ACYL-COA DEHYDROGENASE FADE5"/>
    <property type="match status" value="1"/>
</dbReference>
<proteinExistence type="inferred from homology"/>
<sequence length="596" mass="64137">MQVYEAPLRDMKFVLHELHNDDGFGNLEALAEFTPDLTDAILEEAAKVAQEVLLPLNRGGDAEGCILENGVVRTPTGFKEAYAMFRDGGWCALASDPQWGGQGLPESVNKMTEEMICAANVSFSLYPGLTHGGTTAIEGHASDELKQRFLPKMVSGEWSGTMCLTESHCGTDLGLLRTRAVPQDDGSYKLTGSKIFISAGEHDLTENIIHLVLARMPDAPAGVKGISLFLVPKYLPKDDGSVGPANGVSVSAIEHKMGLKASATCQLNFDDSVGWLVGKPHKGMEAMFTMMNTERVSVGVQGLGVGEAAYQSAVYYAKDRLQGRSLSGVKNPGGPADPIIVHPDVRRMLMTMRAYNEGCRAITAWVSRALDAEKHATDPEARQRAEDFVALMTPVVKALFTDLGFESANLAVQVYGGHGYIAESGVEQYVRDARIAMIYEGTNGIQALDLVGRKLPAHMGRYLRSFFHPVSTFIEANKADADLGKMVEGLEKAFGALQLSTATIAERGMRDPEEAAAAATDYTRLLGLVAMGYCFAKAAFVAQTALKGGTDEADFYKAKLATARFFFDRILPQATSAFLAIKSGKASMMALEAAAF</sequence>
<dbReference type="PANTHER" id="PTHR42803">
    <property type="entry name" value="ACYL-COA DEHYDROGENASE"/>
    <property type="match status" value="1"/>
</dbReference>
<keyword evidence="5 10" id="KW-0560">Oxidoreductase</keyword>
<evidence type="ECO:0000256" key="5">
    <source>
        <dbReference type="ARBA" id="ARBA00023002"/>
    </source>
</evidence>
<feature type="domain" description="Acyl-CoA dehydrogenase/oxidase N-terminal" evidence="13">
    <location>
        <begin position="40"/>
        <end position="157"/>
    </location>
</feature>
<feature type="domain" description="Acyl-CoA oxidase/dehydrogenase middle" evidence="12">
    <location>
        <begin position="162"/>
        <end position="271"/>
    </location>
</feature>
<dbReference type="InterPro" id="IPR052166">
    <property type="entry name" value="Diverse_Acyl-CoA_DH"/>
</dbReference>
<dbReference type="AlphaFoldDB" id="A0A7W6C0C7"/>
<dbReference type="Pfam" id="PF02771">
    <property type="entry name" value="Acyl-CoA_dh_N"/>
    <property type="match status" value="1"/>
</dbReference>
<evidence type="ECO:0000256" key="6">
    <source>
        <dbReference type="ARBA" id="ARBA00051388"/>
    </source>
</evidence>
<evidence type="ECO:0000256" key="4">
    <source>
        <dbReference type="ARBA" id="ARBA00022827"/>
    </source>
</evidence>
<keyword evidence="3 10" id="KW-0285">Flavoprotein</keyword>
<evidence type="ECO:0000256" key="3">
    <source>
        <dbReference type="ARBA" id="ARBA00022630"/>
    </source>
</evidence>
<dbReference type="FunFam" id="2.40.110.10:FF:000031">
    <property type="entry name" value="Acyl-CoA dehydrogenase, putative"/>
    <property type="match status" value="1"/>
</dbReference>
<dbReference type="Pfam" id="PF00441">
    <property type="entry name" value="Acyl-CoA_dh_1"/>
    <property type="match status" value="1"/>
</dbReference>
<dbReference type="InterPro" id="IPR025878">
    <property type="entry name" value="Acyl-CoA_dh-like_C_dom"/>
</dbReference>
<dbReference type="EC" id="1.3.99.41" evidence="8"/>
<evidence type="ECO:0000256" key="10">
    <source>
        <dbReference type="RuleBase" id="RU362125"/>
    </source>
</evidence>
<dbReference type="InterPro" id="IPR009075">
    <property type="entry name" value="AcylCo_DH/oxidase_C"/>
</dbReference>
<dbReference type="EMBL" id="JACIDY010000002">
    <property type="protein sequence ID" value="MBB3939800.1"/>
    <property type="molecule type" value="Genomic_DNA"/>
</dbReference>
<dbReference type="Gene3D" id="1.10.540.10">
    <property type="entry name" value="Acyl-CoA dehydrogenase/oxidase, N-terminal domain"/>
    <property type="match status" value="1"/>
</dbReference>